<organism evidence="2 3">
    <name type="scientific">Clonostachys byssicola</name>
    <dbReference type="NCBI Taxonomy" id="160290"/>
    <lineage>
        <taxon>Eukaryota</taxon>
        <taxon>Fungi</taxon>
        <taxon>Dikarya</taxon>
        <taxon>Ascomycota</taxon>
        <taxon>Pezizomycotina</taxon>
        <taxon>Sordariomycetes</taxon>
        <taxon>Hypocreomycetidae</taxon>
        <taxon>Hypocreales</taxon>
        <taxon>Bionectriaceae</taxon>
        <taxon>Clonostachys</taxon>
    </lineage>
</organism>
<evidence type="ECO:0000313" key="3">
    <source>
        <dbReference type="Proteomes" id="UP000754883"/>
    </source>
</evidence>
<feature type="region of interest" description="Disordered" evidence="1">
    <location>
        <begin position="237"/>
        <end position="268"/>
    </location>
</feature>
<comment type="caution">
    <text evidence="2">The sequence shown here is derived from an EMBL/GenBank/DDBJ whole genome shotgun (WGS) entry which is preliminary data.</text>
</comment>
<dbReference type="EMBL" id="CABFNO020001255">
    <property type="protein sequence ID" value="CAG9975207.1"/>
    <property type="molecule type" value="Genomic_DNA"/>
</dbReference>
<reference evidence="2" key="1">
    <citation type="submission" date="2021-10" db="EMBL/GenBank/DDBJ databases">
        <authorList>
            <person name="Piombo E."/>
        </authorList>
    </citation>
    <scope>NUCLEOTIDE SEQUENCE</scope>
</reference>
<keyword evidence="3" id="KW-1185">Reference proteome</keyword>
<evidence type="ECO:0000256" key="1">
    <source>
        <dbReference type="SAM" id="MobiDB-lite"/>
    </source>
</evidence>
<gene>
    <name evidence="2" type="ORF">CBYS24578_00015578</name>
</gene>
<feature type="compositionally biased region" description="Polar residues" evidence="1">
    <location>
        <begin position="244"/>
        <end position="255"/>
    </location>
</feature>
<protein>
    <submittedName>
        <fullName evidence="2">Uncharacterized protein</fullName>
    </submittedName>
</protein>
<proteinExistence type="predicted"/>
<sequence>MSLESSGVISLPLELLNEDYGTVRSDIVPTVAQAAVAGFYVDFKIVYEIHGSFDPGDDNNASLLGVRIFPFPKDSTKQFKEFEVKLSVLADKDSPNDIPVLKSFEPASEGAQFVDAFTTNESLEHSNEISGELKPWDVASLGAKTSSVRKSEFTKTHRLSVRASSQRSSTTLSRSIHNQATWKIIPATKEQGIGDCFSVSLLIQRPSGTKFQLLAEVNGNVGSRAENSKEWLKTSIQGKRRPSTLGTFPSDNVSSRGDAPPGVDSKDLHRASTAGLMSKFNDVGLHLPEHAPPLKFNQTAASATYLDLGSNNTTLSNKDQPEEPCAMISSQAPTTDVLLPSILSDDGTRAAPLAPEAVDHSEPATVSQSGIPDNVQLTGVNTDDLLVALLQRLQRMPAQLPTTKLEVSRNEKTAMAHVKRHRKMAHLYEQLAELHREEAREHLPCEEKEQGLTRHITFFHVELTAGFFRVELNIGFFRIELNAGFFRIKLTAGFFHDELNTGFFRIELNTGFFRVELTAGFFRVELNTGFFRIELNAGFFRVELTAGWTWQR</sequence>
<dbReference type="Proteomes" id="UP000754883">
    <property type="component" value="Unassembled WGS sequence"/>
</dbReference>
<accession>A0A9N9U693</accession>
<dbReference type="AlphaFoldDB" id="A0A9N9U693"/>
<dbReference type="OrthoDB" id="5422053at2759"/>
<name>A0A9N9U693_9HYPO</name>
<evidence type="ECO:0000313" key="2">
    <source>
        <dbReference type="EMBL" id="CAG9975207.1"/>
    </source>
</evidence>